<dbReference type="EMBL" id="JBBPBN010000022">
    <property type="protein sequence ID" value="KAK9013490.1"/>
    <property type="molecule type" value="Genomic_DNA"/>
</dbReference>
<protein>
    <recommendedName>
        <fullName evidence="3">NF-kappa-B-activating protein C-terminal domain-containing protein</fullName>
    </recommendedName>
</protein>
<sequence length="615" mass="70932">MGRLTSTVEFPGRRKESDRENGRYMSESDVSPDYRRHSRRSPSYEAYERDDLSRKGNQQRDRSGSPEYRNPRRRSPVEIPERRQRFDREKSDDSIDYRRRRRSPSYDAYDRDRPQNGNQSGSPGSENHRRRSPAHDRTLNYLPKKFGRNHSYLDRDYRNGKQSESESDEELKGLNFEEYRRLKRQKMRKALRFCIWENTPSPPRNEDDFEDKGDEISEKYGEDNGDETSDSDKENEKKSYKRVKSESESEKSGSSESESESESESDDSRSRKRKKGLSSKRKSRRSKRRSRKTSSSSDIDSDERESESEEVEDSKRRRKSRRKRSSRNKTSKKSSRMKRSKRKSRNSDSDESGSGESETDLSSGDRVKSKKRKSSLNSRSRKSKKRRESETDSQASDSGVDAKSKAMVDDSNMADINAAEALIFKEILEAQKKPALDNEPMVGPAPLPRAEGHISYGGALRPGEGDAIAQYVQQGKRIPRRGEVGLSAEEIQKFESLGFVMSGSRHQRMNAIRIRKENQVYSAEDKRALAIAILGRMLVQLTTLLLERTVLMPKSHILELVIRIGQPASPETQQLVMEIVAVHRPMDNLIFASVNVCFYYRMHLADEQQAPTMET</sequence>
<comment type="caution">
    <text evidence="4">The sequence shown here is derived from an EMBL/GenBank/DDBJ whole genome shotgun (WGS) entry which is preliminary data.</text>
</comment>
<name>A0ABR2RKU5_9ROSI</name>
<gene>
    <name evidence="4" type="ORF">V6N11_041497</name>
</gene>
<evidence type="ECO:0000256" key="1">
    <source>
        <dbReference type="ARBA" id="ARBA00009313"/>
    </source>
</evidence>
<feature type="compositionally biased region" description="Acidic residues" evidence="2">
    <location>
        <begin position="349"/>
        <end position="359"/>
    </location>
</feature>
<dbReference type="InterPro" id="IPR040466">
    <property type="entry name" value="NKAP"/>
</dbReference>
<evidence type="ECO:0000313" key="5">
    <source>
        <dbReference type="Proteomes" id="UP001396334"/>
    </source>
</evidence>
<accession>A0ABR2RKU5</accession>
<feature type="compositionally biased region" description="Acidic residues" evidence="2">
    <location>
        <begin position="299"/>
        <end position="312"/>
    </location>
</feature>
<feature type="compositionally biased region" description="Basic residues" evidence="2">
    <location>
        <begin position="368"/>
        <end position="386"/>
    </location>
</feature>
<proteinExistence type="inferred from homology"/>
<feature type="compositionally biased region" description="Basic and acidic residues" evidence="2">
    <location>
        <begin position="230"/>
        <end position="253"/>
    </location>
</feature>
<feature type="compositionally biased region" description="Polar residues" evidence="2">
    <location>
        <begin position="115"/>
        <end position="125"/>
    </location>
</feature>
<dbReference type="PANTHER" id="PTHR13087:SF0">
    <property type="entry name" value="NFKB ACTIVATING PROTEIN LIKE"/>
    <property type="match status" value="1"/>
</dbReference>
<evidence type="ECO:0000259" key="3">
    <source>
        <dbReference type="Pfam" id="PF06047"/>
    </source>
</evidence>
<reference evidence="4 5" key="1">
    <citation type="journal article" date="2024" name="G3 (Bethesda)">
        <title>Genome assembly of Hibiscus sabdariffa L. provides insights into metabolisms of medicinal natural products.</title>
        <authorList>
            <person name="Kim T."/>
        </authorList>
    </citation>
    <scope>NUCLEOTIDE SEQUENCE [LARGE SCALE GENOMIC DNA]</scope>
    <source>
        <strain evidence="4">TK-2024</strain>
        <tissue evidence="4">Old leaves</tissue>
    </source>
</reference>
<feature type="compositionally biased region" description="Basic and acidic residues" evidence="2">
    <location>
        <begin position="11"/>
        <end position="22"/>
    </location>
</feature>
<feature type="region of interest" description="Disordered" evidence="2">
    <location>
        <begin position="1"/>
        <end position="180"/>
    </location>
</feature>
<keyword evidence="5" id="KW-1185">Reference proteome</keyword>
<evidence type="ECO:0000256" key="2">
    <source>
        <dbReference type="SAM" id="MobiDB-lite"/>
    </source>
</evidence>
<organism evidence="4 5">
    <name type="scientific">Hibiscus sabdariffa</name>
    <name type="common">roselle</name>
    <dbReference type="NCBI Taxonomy" id="183260"/>
    <lineage>
        <taxon>Eukaryota</taxon>
        <taxon>Viridiplantae</taxon>
        <taxon>Streptophyta</taxon>
        <taxon>Embryophyta</taxon>
        <taxon>Tracheophyta</taxon>
        <taxon>Spermatophyta</taxon>
        <taxon>Magnoliopsida</taxon>
        <taxon>eudicotyledons</taxon>
        <taxon>Gunneridae</taxon>
        <taxon>Pentapetalae</taxon>
        <taxon>rosids</taxon>
        <taxon>malvids</taxon>
        <taxon>Malvales</taxon>
        <taxon>Malvaceae</taxon>
        <taxon>Malvoideae</taxon>
        <taxon>Hibiscus</taxon>
    </lineage>
</organism>
<feature type="compositionally biased region" description="Basic residues" evidence="2">
    <location>
        <begin position="270"/>
        <end position="292"/>
    </location>
</feature>
<dbReference type="Pfam" id="PF06047">
    <property type="entry name" value="Nkap_C"/>
    <property type="match status" value="1"/>
</dbReference>
<feature type="compositionally biased region" description="Basic and acidic residues" evidence="2">
    <location>
        <begin position="46"/>
        <end position="64"/>
    </location>
</feature>
<dbReference type="PANTHER" id="PTHR13087">
    <property type="entry name" value="NF-KAPPA B ACTIVATING PROTEIN"/>
    <property type="match status" value="1"/>
</dbReference>
<feature type="compositionally biased region" description="Basic and acidic residues" evidence="2">
    <location>
        <begin position="151"/>
        <end position="180"/>
    </location>
</feature>
<evidence type="ECO:0000313" key="4">
    <source>
        <dbReference type="EMBL" id="KAK9013490.1"/>
    </source>
</evidence>
<feature type="domain" description="NF-kappa-B-activating protein C-terminal" evidence="3">
    <location>
        <begin position="455"/>
        <end position="531"/>
    </location>
</feature>
<dbReference type="InterPro" id="IPR009269">
    <property type="entry name" value="NKAP_C"/>
</dbReference>
<feature type="compositionally biased region" description="Basic and acidic residues" evidence="2">
    <location>
        <begin position="75"/>
        <end position="97"/>
    </location>
</feature>
<comment type="similarity">
    <text evidence="1">Belongs to the NKAP family.</text>
</comment>
<feature type="region of interest" description="Disordered" evidence="2">
    <location>
        <begin position="193"/>
        <end position="406"/>
    </location>
</feature>
<dbReference type="Proteomes" id="UP001396334">
    <property type="component" value="Unassembled WGS sequence"/>
</dbReference>
<feature type="compositionally biased region" description="Basic residues" evidence="2">
    <location>
        <begin position="316"/>
        <end position="344"/>
    </location>
</feature>